<evidence type="ECO:0000256" key="4">
    <source>
        <dbReference type="ARBA" id="ARBA00022801"/>
    </source>
</evidence>
<dbReference type="GO" id="GO:0004252">
    <property type="term" value="F:serine-type endopeptidase activity"/>
    <property type="evidence" value="ECO:0007669"/>
    <property type="project" value="UniProtKB-EC"/>
</dbReference>
<proteinExistence type="predicted"/>
<dbReference type="GO" id="GO:0005829">
    <property type="term" value="C:cytosol"/>
    <property type="evidence" value="ECO:0007669"/>
    <property type="project" value="TreeGrafter"/>
</dbReference>
<gene>
    <name evidence="9" type="ORF">H8R02_16900</name>
</gene>
<dbReference type="SUPFAM" id="SSF53474">
    <property type="entry name" value="alpha/beta-Hydrolases"/>
    <property type="match status" value="1"/>
</dbReference>
<dbReference type="Proteomes" id="UP000596827">
    <property type="component" value="Unassembled WGS sequence"/>
</dbReference>
<feature type="chain" id="PRO_5036919923" description="prolyl oligopeptidase" evidence="6">
    <location>
        <begin position="23"/>
        <end position="728"/>
    </location>
</feature>
<dbReference type="GO" id="GO:0070012">
    <property type="term" value="F:oligopeptidase activity"/>
    <property type="evidence" value="ECO:0007669"/>
    <property type="project" value="TreeGrafter"/>
</dbReference>
<evidence type="ECO:0000256" key="3">
    <source>
        <dbReference type="ARBA" id="ARBA00022670"/>
    </source>
</evidence>
<feature type="domain" description="Peptidase S9 prolyl oligopeptidase catalytic" evidence="7">
    <location>
        <begin position="512"/>
        <end position="722"/>
    </location>
</feature>
<comment type="caution">
    <text evidence="9">The sequence shown here is derived from an EMBL/GenBank/DDBJ whole genome shotgun (WGS) entry which is preliminary data.</text>
</comment>
<dbReference type="PANTHER" id="PTHR42881">
    <property type="entry name" value="PROLYL ENDOPEPTIDASE"/>
    <property type="match status" value="1"/>
</dbReference>
<dbReference type="InterPro" id="IPR029058">
    <property type="entry name" value="AB_hydrolase_fold"/>
</dbReference>
<sequence length="728" mass="78758">MKLPIPMRLAGAFLFLALPAFAQVAPPAPPAAPVREQTETMHGTTVRDPYRYMENLADPQVKSWLQAQGGYTRAVLDRIEGRAAMEKRFAELDAGLGDRRTNIVRTGDGSVFYMLRQRNARQVKLAMRERIDGPERILVDPDTHAQRTGVPHAVNWFVPSWDGKHVAFGISAGGSEDASMHIVETSTGHAVGEPVPRVPHGGVSWLPDNRTVAFNQLRPLTAEDAATEYYLDSSVKLLKIGEPADKARAVFGPTVNRELGLRRLDNGRLLFAHDSPWVVAATNDTTQKEGSVFVASLKELAAGGPVPWRRIASFDDHLLSMELHGNDLYYRTKVDAPRFRVMKLDLREAQLGRAQLVAQPPQDGLIESFALVRGRLLAEVRHGATIALRSYAPGDTSGQPLKTPILGAARLAHELGPLRADTLYSLAGWTRPSQTYVLQGALSRPVRGFETAAPAGLPEIEVKDVMVRSYDGVMIPVTLLHRKGLARDGSNPALVVGYGSYGTSYTAVFNPNNLVWAEQGGVVAIANVRGSGVYGDPWRMAGTRQNKPNTWKDGIAVGQYLVEQGYASPKTLAVTGGSAGGIFAGRAITAAPQLFAAAVIHVGLLDALRAEDTANGITNISEFGSVKDPDGFRALLEMSTYHQVRDGVAYPAVMFVHGLNDPRVDAWNSAKAAARMQAATSSGKPVLLRVDANDGHGIGRTPAQARSVNADAYSFMLWQMGKRGLIEK</sequence>
<evidence type="ECO:0000256" key="2">
    <source>
        <dbReference type="ARBA" id="ARBA00011897"/>
    </source>
</evidence>
<evidence type="ECO:0000259" key="7">
    <source>
        <dbReference type="Pfam" id="PF00326"/>
    </source>
</evidence>
<evidence type="ECO:0000259" key="8">
    <source>
        <dbReference type="Pfam" id="PF02897"/>
    </source>
</evidence>
<dbReference type="Gene3D" id="2.130.10.120">
    <property type="entry name" value="Prolyl oligopeptidase, N-terminal domain"/>
    <property type="match status" value="1"/>
</dbReference>
<keyword evidence="5" id="KW-0720">Serine protease</keyword>
<feature type="signal peptide" evidence="6">
    <location>
        <begin position="1"/>
        <end position="22"/>
    </location>
</feature>
<accession>A0A923MB68</accession>
<dbReference type="InterPro" id="IPR051167">
    <property type="entry name" value="Prolyl_oligopep/macrocyclase"/>
</dbReference>
<evidence type="ECO:0000313" key="10">
    <source>
        <dbReference type="Proteomes" id="UP000596827"/>
    </source>
</evidence>
<dbReference type="PRINTS" id="PR00862">
    <property type="entry name" value="PROLIGOPTASE"/>
</dbReference>
<dbReference type="PANTHER" id="PTHR42881:SF2">
    <property type="entry name" value="PROLYL ENDOPEPTIDASE"/>
    <property type="match status" value="1"/>
</dbReference>
<keyword evidence="4" id="KW-0378">Hydrolase</keyword>
<dbReference type="EC" id="3.4.21.26" evidence="2"/>
<comment type="catalytic activity">
    <reaction evidence="1">
        <text>Hydrolysis of Pro-|-Xaa &gt;&gt; Ala-|-Xaa in oligopeptides.</text>
        <dbReference type="EC" id="3.4.21.26"/>
    </reaction>
</comment>
<dbReference type="RefSeq" id="WP_187082627.1">
    <property type="nucleotide sequence ID" value="NZ_JACORU010000006.1"/>
</dbReference>
<protein>
    <recommendedName>
        <fullName evidence="2">prolyl oligopeptidase</fullName>
        <ecNumber evidence="2">3.4.21.26</ecNumber>
    </recommendedName>
</protein>
<feature type="domain" description="Peptidase S9A N-terminal" evidence="8">
    <location>
        <begin position="29"/>
        <end position="436"/>
    </location>
</feature>
<dbReference type="SUPFAM" id="SSF50993">
    <property type="entry name" value="Peptidase/esterase 'gauge' domain"/>
    <property type="match status" value="1"/>
</dbReference>
<dbReference type="InterPro" id="IPR002470">
    <property type="entry name" value="Peptidase_S9A"/>
</dbReference>
<dbReference type="Pfam" id="PF00326">
    <property type="entry name" value="Peptidase_S9"/>
    <property type="match status" value="1"/>
</dbReference>
<dbReference type="InterPro" id="IPR001375">
    <property type="entry name" value="Peptidase_S9_cat"/>
</dbReference>
<dbReference type="AlphaFoldDB" id="A0A923MB68"/>
<organism evidence="9 10">
    <name type="scientific">Ramlibacter albus</name>
    <dbReference type="NCBI Taxonomy" id="2079448"/>
    <lineage>
        <taxon>Bacteria</taxon>
        <taxon>Pseudomonadati</taxon>
        <taxon>Pseudomonadota</taxon>
        <taxon>Betaproteobacteria</taxon>
        <taxon>Burkholderiales</taxon>
        <taxon>Comamonadaceae</taxon>
        <taxon>Ramlibacter</taxon>
    </lineage>
</organism>
<dbReference type="GO" id="GO:0006508">
    <property type="term" value="P:proteolysis"/>
    <property type="evidence" value="ECO:0007669"/>
    <property type="project" value="UniProtKB-KW"/>
</dbReference>
<keyword evidence="10" id="KW-1185">Reference proteome</keyword>
<evidence type="ECO:0000256" key="5">
    <source>
        <dbReference type="ARBA" id="ARBA00022825"/>
    </source>
</evidence>
<dbReference type="Gene3D" id="3.40.50.1820">
    <property type="entry name" value="alpha/beta hydrolase"/>
    <property type="match status" value="1"/>
</dbReference>
<keyword evidence="3" id="KW-0645">Protease</keyword>
<dbReference type="EMBL" id="JACORU010000006">
    <property type="protein sequence ID" value="MBC5766149.1"/>
    <property type="molecule type" value="Genomic_DNA"/>
</dbReference>
<reference evidence="9" key="1">
    <citation type="submission" date="2020-08" db="EMBL/GenBank/DDBJ databases">
        <title>Ramlibacter sp. GTP1 16S ribosomal RNA gene genome sequencing and assembly.</title>
        <authorList>
            <person name="Kang M."/>
        </authorList>
    </citation>
    <scope>NUCLEOTIDE SEQUENCE</scope>
    <source>
        <strain evidence="9">GTP1</strain>
    </source>
</reference>
<evidence type="ECO:0000256" key="1">
    <source>
        <dbReference type="ARBA" id="ARBA00001070"/>
    </source>
</evidence>
<evidence type="ECO:0000313" key="9">
    <source>
        <dbReference type="EMBL" id="MBC5766149.1"/>
    </source>
</evidence>
<name>A0A923MB68_9BURK</name>
<keyword evidence="6" id="KW-0732">Signal</keyword>
<dbReference type="InterPro" id="IPR023302">
    <property type="entry name" value="Pept_S9A_N"/>
</dbReference>
<dbReference type="Pfam" id="PF02897">
    <property type="entry name" value="Peptidase_S9_N"/>
    <property type="match status" value="1"/>
</dbReference>
<evidence type="ECO:0000256" key="6">
    <source>
        <dbReference type="SAM" id="SignalP"/>
    </source>
</evidence>